<name>A0A5B1LBS6_9ACTN</name>
<keyword evidence="1" id="KW-0812">Transmembrane</keyword>
<evidence type="ECO:0000313" key="3">
    <source>
        <dbReference type="Proteomes" id="UP000325003"/>
    </source>
</evidence>
<accession>A0A5B1LBS6</accession>
<proteinExistence type="predicted"/>
<keyword evidence="1" id="KW-0472">Membrane</keyword>
<organism evidence="2 3">
    <name type="scientific">Nocardioides humilatus</name>
    <dbReference type="NCBI Taxonomy" id="2607660"/>
    <lineage>
        <taxon>Bacteria</taxon>
        <taxon>Bacillati</taxon>
        <taxon>Actinomycetota</taxon>
        <taxon>Actinomycetes</taxon>
        <taxon>Propionibacteriales</taxon>
        <taxon>Nocardioidaceae</taxon>
        <taxon>Nocardioides</taxon>
    </lineage>
</organism>
<dbReference type="Proteomes" id="UP000325003">
    <property type="component" value="Unassembled WGS sequence"/>
</dbReference>
<feature type="transmembrane region" description="Helical" evidence="1">
    <location>
        <begin position="12"/>
        <end position="37"/>
    </location>
</feature>
<keyword evidence="1" id="KW-1133">Transmembrane helix</keyword>
<dbReference type="EMBL" id="VUJV01000004">
    <property type="protein sequence ID" value="KAA1417906.1"/>
    <property type="molecule type" value="Genomic_DNA"/>
</dbReference>
<reference evidence="2 3" key="1">
    <citation type="submission" date="2019-09" db="EMBL/GenBank/DDBJ databases">
        <title>Nocardioides panacisoli sp. nov., isolated from the soil of a ginseng field.</title>
        <authorList>
            <person name="Cho C."/>
        </authorList>
    </citation>
    <scope>NUCLEOTIDE SEQUENCE [LARGE SCALE GENOMIC DNA]</scope>
    <source>
        <strain evidence="2 3">BN130099</strain>
    </source>
</reference>
<evidence type="ECO:0008006" key="4">
    <source>
        <dbReference type="Google" id="ProtNLM"/>
    </source>
</evidence>
<dbReference type="RefSeq" id="WP_149729126.1">
    <property type="nucleotide sequence ID" value="NZ_VUJV01000004.1"/>
</dbReference>
<sequence>METESQERAPSSAGIVVGGVVVTASAAVGALGGWLWYQWWGPPNKGSIYETLDGRILWLDPTDKGIAHQFNGPAQYAIIGIGLGLVLGVLAALLGRRQALVALGSLIVGSALAAFLAWGVGNVLSPPDPQQYAKKSAVCTEAPCKEYDAAIEVSGWTPFLCWPLGALAGFSLTVVVAEWIGSFRGSQAAQRDAGTWLAAPGARQEP</sequence>
<feature type="transmembrane region" description="Helical" evidence="1">
    <location>
        <begin position="74"/>
        <end position="93"/>
    </location>
</feature>
<feature type="transmembrane region" description="Helical" evidence="1">
    <location>
        <begin position="100"/>
        <end position="120"/>
    </location>
</feature>
<gene>
    <name evidence="2" type="ORF">F0U44_14780</name>
</gene>
<feature type="transmembrane region" description="Helical" evidence="1">
    <location>
        <begin position="162"/>
        <end position="181"/>
    </location>
</feature>
<protein>
    <recommendedName>
        <fullName evidence="4">DUF2567 domain-containing protein</fullName>
    </recommendedName>
</protein>
<comment type="caution">
    <text evidence="2">The sequence shown here is derived from an EMBL/GenBank/DDBJ whole genome shotgun (WGS) entry which is preliminary data.</text>
</comment>
<keyword evidence="3" id="KW-1185">Reference proteome</keyword>
<reference evidence="2 3" key="2">
    <citation type="submission" date="2019-09" db="EMBL/GenBank/DDBJ databases">
        <authorList>
            <person name="Jin C."/>
        </authorList>
    </citation>
    <scope>NUCLEOTIDE SEQUENCE [LARGE SCALE GENOMIC DNA]</scope>
    <source>
        <strain evidence="2 3">BN130099</strain>
    </source>
</reference>
<evidence type="ECO:0000256" key="1">
    <source>
        <dbReference type="SAM" id="Phobius"/>
    </source>
</evidence>
<evidence type="ECO:0000313" key="2">
    <source>
        <dbReference type="EMBL" id="KAA1417906.1"/>
    </source>
</evidence>
<dbReference type="AlphaFoldDB" id="A0A5B1LBS6"/>